<keyword evidence="5 10" id="KW-0133">Cell shape</keyword>
<feature type="binding site" evidence="10">
    <location>
        <position position="186"/>
    </location>
    <ligand>
        <name>UDP-N-acetyl-alpha-D-glucosamine</name>
        <dbReference type="ChEBI" id="CHEBI:57705"/>
    </ligand>
</feature>
<feature type="binding site" evidence="10">
    <location>
        <position position="145"/>
    </location>
    <ligand>
        <name>UDP-N-acetyl-alpha-D-glucosamine</name>
        <dbReference type="ChEBI" id="CHEBI:57705"/>
    </ligand>
</feature>
<comment type="catalytic activity">
    <reaction evidence="10">
        <text>di-trans,octa-cis-undecaprenyl diphospho-N-acetyl-alpha-D-muramoyl-L-alanyl-D-glutamyl-meso-2,6-diaminopimeloyl-D-alanyl-D-alanine + UDP-N-acetyl-alpha-D-glucosamine = di-trans,octa-cis-undecaprenyl diphospho-[N-acetyl-alpha-D-glucosaminyl-(1-&gt;4)]-N-acetyl-alpha-D-muramoyl-L-alanyl-D-glutamyl-meso-2,6-diaminopimeloyl-D-alanyl-D-alanine + UDP + H(+)</text>
        <dbReference type="Rhea" id="RHEA:31227"/>
        <dbReference type="ChEBI" id="CHEBI:15378"/>
        <dbReference type="ChEBI" id="CHEBI:57705"/>
        <dbReference type="ChEBI" id="CHEBI:58223"/>
        <dbReference type="ChEBI" id="CHEBI:61387"/>
        <dbReference type="ChEBI" id="CHEBI:61388"/>
        <dbReference type="EC" id="2.4.1.227"/>
    </reaction>
</comment>
<dbReference type="InterPro" id="IPR004276">
    <property type="entry name" value="GlycoTrans_28_N"/>
</dbReference>
<evidence type="ECO:0000256" key="1">
    <source>
        <dbReference type="ARBA" id="ARBA00022475"/>
    </source>
</evidence>
<evidence type="ECO:0000313" key="13">
    <source>
        <dbReference type="EMBL" id="MCW9707508.1"/>
    </source>
</evidence>
<dbReference type="NCBIfam" id="TIGR01133">
    <property type="entry name" value="murG"/>
    <property type="match status" value="1"/>
</dbReference>
<proteinExistence type="inferred from homology"/>
<keyword evidence="4 10" id="KW-0808">Transferase</keyword>
<evidence type="ECO:0000256" key="10">
    <source>
        <dbReference type="HAMAP-Rule" id="MF_00033"/>
    </source>
</evidence>
<dbReference type="PANTHER" id="PTHR21015:SF22">
    <property type="entry name" value="GLYCOSYLTRANSFERASE"/>
    <property type="match status" value="1"/>
</dbReference>
<comment type="subcellular location">
    <subcellularLocation>
        <location evidence="10">Cell membrane</location>
        <topology evidence="10">Peripheral membrane protein</topology>
        <orientation evidence="10">Cytoplasmic side</orientation>
    </subcellularLocation>
</comment>
<dbReference type="GO" id="GO:0016757">
    <property type="term" value="F:glycosyltransferase activity"/>
    <property type="evidence" value="ECO:0007669"/>
    <property type="project" value="UniProtKB-KW"/>
</dbReference>
<feature type="domain" description="Glycosyl transferase family 28 C-terminal" evidence="12">
    <location>
        <begin position="209"/>
        <end position="373"/>
    </location>
</feature>
<dbReference type="Proteomes" id="UP001207918">
    <property type="component" value="Unassembled WGS sequence"/>
</dbReference>
<evidence type="ECO:0000256" key="7">
    <source>
        <dbReference type="ARBA" id="ARBA00023136"/>
    </source>
</evidence>
<comment type="caution">
    <text evidence="10">Lacks conserved residue(s) required for the propagation of feature annotation.</text>
</comment>
<evidence type="ECO:0000256" key="2">
    <source>
        <dbReference type="ARBA" id="ARBA00022618"/>
    </source>
</evidence>
<dbReference type="Pfam" id="PF04101">
    <property type="entry name" value="Glyco_tran_28_C"/>
    <property type="match status" value="1"/>
</dbReference>
<dbReference type="SUPFAM" id="SSF53756">
    <property type="entry name" value="UDP-Glycosyltransferase/glycogen phosphorylase"/>
    <property type="match status" value="1"/>
</dbReference>
<evidence type="ECO:0000259" key="11">
    <source>
        <dbReference type="Pfam" id="PF03033"/>
    </source>
</evidence>
<evidence type="ECO:0000256" key="3">
    <source>
        <dbReference type="ARBA" id="ARBA00022676"/>
    </source>
</evidence>
<comment type="pathway">
    <text evidence="10">Cell wall biogenesis; peptidoglycan biosynthesis.</text>
</comment>
<dbReference type="EC" id="2.4.1.227" evidence="10"/>
<reference evidence="13 14" key="1">
    <citation type="submission" date="2021-03" db="EMBL/GenBank/DDBJ databases">
        <title>Aliifodinibius sp. nov., a new bacterium isolated from saline soil.</title>
        <authorList>
            <person name="Galisteo C."/>
            <person name="De La Haba R."/>
            <person name="Sanchez-Porro C."/>
            <person name="Ventosa A."/>
        </authorList>
    </citation>
    <scope>NUCLEOTIDE SEQUENCE [LARGE SCALE GENOMIC DNA]</scope>
    <source>
        <strain evidence="13 14">1BSP15-2V2</strain>
    </source>
</reference>
<dbReference type="Pfam" id="PF03033">
    <property type="entry name" value="Glyco_transf_28"/>
    <property type="match status" value="1"/>
</dbReference>
<evidence type="ECO:0000256" key="4">
    <source>
        <dbReference type="ARBA" id="ARBA00022679"/>
    </source>
</evidence>
<dbReference type="CDD" id="cd03785">
    <property type="entry name" value="GT28_MurG"/>
    <property type="match status" value="1"/>
</dbReference>
<comment type="function">
    <text evidence="10">Cell wall formation. Catalyzes the transfer of a GlcNAc subunit on undecaprenyl-pyrophosphoryl-MurNAc-pentapeptide (lipid intermediate I) to form undecaprenyl-pyrophosphoryl-MurNAc-(pentapeptide)GlcNAc (lipid intermediate II).</text>
</comment>
<dbReference type="Gene3D" id="3.40.50.2000">
    <property type="entry name" value="Glycogen Phosphorylase B"/>
    <property type="match status" value="2"/>
</dbReference>
<evidence type="ECO:0000313" key="14">
    <source>
        <dbReference type="Proteomes" id="UP001207918"/>
    </source>
</evidence>
<sequence length="388" mass="42148">MHKAETDISPKPVSGGTTAGQLRVLIAAGGTGGHVYPAIAIADALQAEYADSEILFVGTKDHMEWETVPRAGYDITSIWISGFHRRLTAKNLLFPVKLGTSLVQSLRIINKFKPDVVVSCGGYAAGPVGWVAAKKGVPLVVQEQNSFPGVTNRLLGKSAERIFTAFEEAENFFPKGKIVLAGNPTRNSLTEANQQQALQAFNFDEKHATLLILGGSGGAKSINEAMKRHITSLHDDQQLQIIWQCGQRYYDRLREDIDPAKYDNLILTDFLHNMPEAYAAADLVISRAGALSCSELALTGKPSILVPSPNVAGDHQTKNAQSMVHEGAAELAKDDELDETLAELVDTLINDQQRLQKMQQAALTLARPEAAQTIAKEIITLIQTDSKR</sequence>
<feature type="binding site" evidence="10">
    <location>
        <position position="216"/>
    </location>
    <ligand>
        <name>UDP-N-acetyl-alpha-D-glucosamine</name>
        <dbReference type="ChEBI" id="CHEBI:57705"/>
    </ligand>
</feature>
<keyword evidence="8 10" id="KW-0131">Cell cycle</keyword>
<comment type="caution">
    <text evidence="13">The sequence shown here is derived from an EMBL/GenBank/DDBJ whole genome shotgun (WGS) entry which is preliminary data.</text>
</comment>
<keyword evidence="1 10" id="KW-1003">Cell membrane</keyword>
<keyword evidence="2 10" id="KW-0132">Cell division</keyword>
<name>A0ABT3PNT6_9BACT</name>
<dbReference type="InterPro" id="IPR007235">
    <property type="entry name" value="Glyco_trans_28_C"/>
</dbReference>
<protein>
    <recommendedName>
        <fullName evidence="10">UDP-N-acetylglucosamine--N-acetylmuramyl-(pentapeptide) pyrophosphoryl-undecaprenol N-acetylglucosamine transferase</fullName>
        <ecNumber evidence="10">2.4.1.227</ecNumber>
    </recommendedName>
    <alternativeName>
        <fullName evidence="10">Undecaprenyl-PP-MurNAc-pentapeptide-UDPGlcNAc GlcNAc transferase</fullName>
    </alternativeName>
</protein>
<evidence type="ECO:0000256" key="6">
    <source>
        <dbReference type="ARBA" id="ARBA00022984"/>
    </source>
</evidence>
<organism evidence="13 14">
    <name type="scientific">Fodinibius salsisoli</name>
    <dbReference type="NCBI Taxonomy" id="2820877"/>
    <lineage>
        <taxon>Bacteria</taxon>
        <taxon>Pseudomonadati</taxon>
        <taxon>Balneolota</taxon>
        <taxon>Balneolia</taxon>
        <taxon>Balneolales</taxon>
        <taxon>Balneolaceae</taxon>
        <taxon>Fodinibius</taxon>
    </lineage>
</organism>
<gene>
    <name evidence="10 13" type="primary">murG</name>
    <name evidence="13" type="ORF">J6I44_11640</name>
</gene>
<evidence type="ECO:0000256" key="9">
    <source>
        <dbReference type="ARBA" id="ARBA00023316"/>
    </source>
</evidence>
<evidence type="ECO:0000256" key="5">
    <source>
        <dbReference type="ARBA" id="ARBA00022960"/>
    </source>
</evidence>
<keyword evidence="14" id="KW-1185">Reference proteome</keyword>
<comment type="similarity">
    <text evidence="10">Belongs to the glycosyltransferase 28 family. MurG subfamily.</text>
</comment>
<evidence type="ECO:0000256" key="8">
    <source>
        <dbReference type="ARBA" id="ARBA00023306"/>
    </source>
</evidence>
<dbReference type="InterPro" id="IPR006009">
    <property type="entry name" value="GlcNAc_MurG"/>
</dbReference>
<feature type="domain" description="Glycosyltransferase family 28 N-terminal" evidence="11">
    <location>
        <begin position="24"/>
        <end position="163"/>
    </location>
</feature>
<dbReference type="EMBL" id="JAGGJA010000007">
    <property type="protein sequence ID" value="MCW9707508.1"/>
    <property type="molecule type" value="Genomic_DNA"/>
</dbReference>
<evidence type="ECO:0000259" key="12">
    <source>
        <dbReference type="Pfam" id="PF04101"/>
    </source>
</evidence>
<keyword evidence="6 10" id="KW-0573">Peptidoglycan synthesis</keyword>
<feature type="binding site" evidence="10">
    <location>
        <position position="316"/>
    </location>
    <ligand>
        <name>UDP-N-acetyl-alpha-D-glucosamine</name>
        <dbReference type="ChEBI" id="CHEBI:57705"/>
    </ligand>
</feature>
<keyword evidence="3 10" id="KW-0328">Glycosyltransferase</keyword>
<accession>A0ABT3PNT6</accession>
<keyword evidence="9 10" id="KW-0961">Cell wall biogenesis/degradation</keyword>
<feature type="binding site" evidence="10">
    <location>
        <begin position="31"/>
        <end position="33"/>
    </location>
    <ligand>
        <name>UDP-N-acetyl-alpha-D-glucosamine</name>
        <dbReference type="ChEBI" id="CHEBI:57705"/>
    </ligand>
</feature>
<keyword evidence="7 10" id="KW-0472">Membrane</keyword>
<dbReference type="RefSeq" id="WP_265766300.1">
    <property type="nucleotide sequence ID" value="NZ_JAGGJA010000007.1"/>
</dbReference>
<dbReference type="HAMAP" id="MF_00033">
    <property type="entry name" value="MurG"/>
    <property type="match status" value="1"/>
</dbReference>
<dbReference type="PANTHER" id="PTHR21015">
    <property type="entry name" value="UDP-N-ACETYLGLUCOSAMINE--N-ACETYLMURAMYL-(PENTAPEPTIDE) PYROPHOSPHORYL-UNDECAPRENOL N-ACETYLGLUCOSAMINE TRANSFERASE 1"/>
    <property type="match status" value="1"/>
</dbReference>